<name>A0A852ZUQ6_9ACTN</name>
<reference evidence="3 4" key="1">
    <citation type="submission" date="2020-07" db="EMBL/GenBank/DDBJ databases">
        <title>Sequencing the genomes of 1000 actinobacteria strains.</title>
        <authorList>
            <person name="Klenk H.-P."/>
        </authorList>
    </citation>
    <scope>NUCLEOTIDE SEQUENCE [LARGE SCALE GENOMIC DNA]</scope>
    <source>
        <strain evidence="3 4">DSM 42178</strain>
    </source>
</reference>
<organism evidence="3 4">
    <name type="scientific">Allostreptomyces psammosilenae</name>
    <dbReference type="NCBI Taxonomy" id="1892865"/>
    <lineage>
        <taxon>Bacteria</taxon>
        <taxon>Bacillati</taxon>
        <taxon>Actinomycetota</taxon>
        <taxon>Actinomycetes</taxon>
        <taxon>Kitasatosporales</taxon>
        <taxon>Streptomycetaceae</taxon>
        <taxon>Allostreptomyces</taxon>
    </lineage>
</organism>
<feature type="transmembrane region" description="Helical" evidence="2">
    <location>
        <begin position="24"/>
        <end position="41"/>
    </location>
</feature>
<dbReference type="RefSeq" id="WP_179813831.1">
    <property type="nucleotide sequence ID" value="NZ_JACBZD010000001.1"/>
</dbReference>
<protein>
    <submittedName>
        <fullName evidence="3">Peptidoglycan/LPS O-acetylase OafA/YrhL</fullName>
    </submittedName>
</protein>
<accession>A0A852ZUQ6</accession>
<dbReference type="AlphaFoldDB" id="A0A852ZUQ6"/>
<keyword evidence="2" id="KW-1133">Transmembrane helix</keyword>
<feature type="transmembrane region" description="Helical" evidence="2">
    <location>
        <begin position="83"/>
        <end position="105"/>
    </location>
</feature>
<proteinExistence type="predicted"/>
<comment type="caution">
    <text evidence="3">The sequence shown here is derived from an EMBL/GenBank/DDBJ whole genome shotgun (WGS) entry which is preliminary data.</text>
</comment>
<sequence length="112" mass="11760">MMGTQGQTATRTTTATGSAAPPRWPAVAAAVAVFALGVLVAESGRRSGGIMLVLPFVPAVVGGAMAFYALARVRGWRARQRGQLRVLAAIAMLQVPAVVGFYSWLTYYLYGA</sequence>
<keyword evidence="4" id="KW-1185">Reference proteome</keyword>
<evidence type="ECO:0000313" key="3">
    <source>
        <dbReference type="EMBL" id="NYI05010.1"/>
    </source>
</evidence>
<feature type="transmembrane region" description="Helical" evidence="2">
    <location>
        <begin position="47"/>
        <end position="71"/>
    </location>
</feature>
<keyword evidence="2" id="KW-0472">Membrane</keyword>
<keyword evidence="2" id="KW-0812">Transmembrane</keyword>
<feature type="region of interest" description="Disordered" evidence="1">
    <location>
        <begin position="1"/>
        <end position="21"/>
    </location>
</feature>
<evidence type="ECO:0000256" key="2">
    <source>
        <dbReference type="SAM" id="Phobius"/>
    </source>
</evidence>
<dbReference type="Proteomes" id="UP000567795">
    <property type="component" value="Unassembled WGS sequence"/>
</dbReference>
<evidence type="ECO:0000256" key="1">
    <source>
        <dbReference type="SAM" id="MobiDB-lite"/>
    </source>
</evidence>
<dbReference type="EMBL" id="JACBZD010000001">
    <property type="protein sequence ID" value="NYI05010.1"/>
    <property type="molecule type" value="Genomic_DNA"/>
</dbReference>
<gene>
    <name evidence="3" type="ORF">FHU37_001953</name>
</gene>
<evidence type="ECO:0000313" key="4">
    <source>
        <dbReference type="Proteomes" id="UP000567795"/>
    </source>
</evidence>